<feature type="domain" description="Exonuclease" evidence="1">
    <location>
        <begin position="3"/>
        <end position="197"/>
    </location>
</feature>
<reference evidence="2" key="1">
    <citation type="journal article" date="2020" name="Nature">
        <title>Giant virus diversity and host interactions through global metagenomics.</title>
        <authorList>
            <person name="Schulz F."/>
            <person name="Roux S."/>
            <person name="Paez-Espino D."/>
            <person name="Jungbluth S."/>
            <person name="Walsh D.A."/>
            <person name="Denef V.J."/>
            <person name="McMahon K.D."/>
            <person name="Konstantinidis K.T."/>
            <person name="Eloe-Fadrosh E.A."/>
            <person name="Kyrpides N.C."/>
            <person name="Woyke T."/>
        </authorList>
    </citation>
    <scope>NUCLEOTIDE SEQUENCE</scope>
    <source>
        <strain evidence="2">GVMAG-S-1101165-84</strain>
    </source>
</reference>
<dbReference type="InterPro" id="IPR036397">
    <property type="entry name" value="RNaseH_sf"/>
</dbReference>
<dbReference type="SMART" id="SM00479">
    <property type="entry name" value="EXOIII"/>
    <property type="match status" value="1"/>
</dbReference>
<sequence length="198" mass="23014">MVKIIVLDTETTGLPREKKIGALESNRNWPDLVSICWHIYEDKELQRAEYHIIRPEGWRIGASSANIHGIDHATALRDGEKLLDVLTLFKNDVANAYVIAAHNLHFDKNVLFHAYKWRLGIDPRVFWPIEADFCSAEEAKDEMKLVFPEPRTPGVYRFPRLDELYQDTFRRPAPVNAHNAERDVQVLAAILFERWRIV</sequence>
<accession>A0A6C0K223</accession>
<proteinExistence type="predicted"/>
<dbReference type="InterPro" id="IPR012337">
    <property type="entry name" value="RNaseH-like_sf"/>
</dbReference>
<name>A0A6C0K223_9ZZZZ</name>
<evidence type="ECO:0000259" key="1">
    <source>
        <dbReference type="SMART" id="SM00479"/>
    </source>
</evidence>
<dbReference type="AlphaFoldDB" id="A0A6C0K223"/>
<dbReference type="CDD" id="cd06127">
    <property type="entry name" value="DEDDh"/>
    <property type="match status" value="1"/>
</dbReference>
<dbReference type="Gene3D" id="3.30.420.10">
    <property type="entry name" value="Ribonuclease H-like superfamily/Ribonuclease H"/>
    <property type="match status" value="1"/>
</dbReference>
<dbReference type="SUPFAM" id="SSF53098">
    <property type="entry name" value="Ribonuclease H-like"/>
    <property type="match status" value="1"/>
</dbReference>
<organism evidence="2">
    <name type="scientific">viral metagenome</name>
    <dbReference type="NCBI Taxonomy" id="1070528"/>
    <lineage>
        <taxon>unclassified sequences</taxon>
        <taxon>metagenomes</taxon>
        <taxon>organismal metagenomes</taxon>
    </lineage>
</organism>
<dbReference type="GO" id="GO:0003676">
    <property type="term" value="F:nucleic acid binding"/>
    <property type="evidence" value="ECO:0007669"/>
    <property type="project" value="InterPro"/>
</dbReference>
<protein>
    <recommendedName>
        <fullName evidence="1">Exonuclease domain-containing protein</fullName>
    </recommendedName>
</protein>
<evidence type="ECO:0000313" key="2">
    <source>
        <dbReference type="EMBL" id="QHU11146.1"/>
    </source>
</evidence>
<dbReference type="InterPro" id="IPR013520">
    <property type="entry name" value="Ribonucl_H"/>
</dbReference>
<dbReference type="EMBL" id="MN740779">
    <property type="protein sequence ID" value="QHU11146.1"/>
    <property type="molecule type" value="Genomic_DNA"/>
</dbReference>